<evidence type="ECO:0000256" key="1">
    <source>
        <dbReference type="SAM" id="MobiDB-lite"/>
    </source>
</evidence>
<reference evidence="2 3" key="1">
    <citation type="submission" date="2017-02" db="EMBL/GenBank/DDBJ databases">
        <title>Draft Genome Sequences of 'Candidatus Synechococcus spongiarum', Cyanobacterial Symbionts of the Mediterranean Sponge Aplysina aerophoba from two locations.</title>
        <authorList>
            <person name="Slaby B.M."/>
            <person name="Hentschel U."/>
        </authorList>
    </citation>
    <scope>NUCLEOTIDE SEQUENCE [LARGE SCALE GENOMIC DNA]</scope>
    <source>
        <strain evidence="2">LMB bulk15M</strain>
    </source>
</reference>
<organism evidence="2 3">
    <name type="scientific">Candidatus Synechococcus spongiarum LMB bulk15M</name>
    <dbReference type="NCBI Taxonomy" id="1943582"/>
    <lineage>
        <taxon>Bacteria</taxon>
        <taxon>Bacillati</taxon>
        <taxon>Cyanobacteriota</taxon>
        <taxon>Cyanophyceae</taxon>
        <taxon>Synechococcales</taxon>
        <taxon>Synechococcaceae</taxon>
        <taxon>Synechococcus</taxon>
    </lineage>
</organism>
<evidence type="ECO:0000313" key="2">
    <source>
        <dbReference type="EMBL" id="OOV34488.1"/>
    </source>
</evidence>
<dbReference type="Proteomes" id="UP000242636">
    <property type="component" value="Unassembled WGS sequence"/>
</dbReference>
<feature type="region of interest" description="Disordered" evidence="1">
    <location>
        <begin position="1"/>
        <end position="31"/>
    </location>
</feature>
<dbReference type="AlphaFoldDB" id="A0A1T1D171"/>
<proteinExistence type="predicted"/>
<protein>
    <recommendedName>
        <fullName evidence="4">Transposase DDE domain-containing protein</fullName>
    </recommendedName>
</protein>
<comment type="caution">
    <text evidence="2">The sequence shown here is derived from an EMBL/GenBank/DDBJ whole genome shotgun (WGS) entry which is preliminary data.</text>
</comment>
<accession>A0A1T1D171</accession>
<evidence type="ECO:0000313" key="3">
    <source>
        <dbReference type="Proteomes" id="UP000242636"/>
    </source>
</evidence>
<dbReference type="EMBL" id="MWLD01000035">
    <property type="protein sequence ID" value="OOV34488.1"/>
    <property type="molecule type" value="Genomic_DNA"/>
</dbReference>
<name>A0A1T1D171_9SYNE</name>
<keyword evidence="3" id="KW-1185">Reference proteome</keyword>
<gene>
    <name evidence="2" type="ORF">BV61_02670</name>
</gene>
<sequence length="92" mass="10409">MDASIITAPAPRKNRKGEHDPEMKQSKKGNQWHFGMKLHMGMDDPTGRFVSGVMQVIRGLRRAKPIRIARWPGILPWGLANAGHEPETNWRG</sequence>
<evidence type="ECO:0008006" key="4">
    <source>
        <dbReference type="Google" id="ProtNLM"/>
    </source>
</evidence>